<accession>A0A672PME6</accession>
<evidence type="ECO:0000313" key="6">
    <source>
        <dbReference type="Proteomes" id="UP000472262"/>
    </source>
</evidence>
<evidence type="ECO:0000259" key="4">
    <source>
        <dbReference type="PROSITE" id="PS50835"/>
    </source>
</evidence>
<dbReference type="InParanoid" id="A0A672PME6"/>
<keyword evidence="3" id="KW-0812">Transmembrane</keyword>
<evidence type="ECO:0000256" key="2">
    <source>
        <dbReference type="ARBA" id="ARBA00023157"/>
    </source>
</evidence>
<dbReference type="PANTHER" id="PTHR11481">
    <property type="entry name" value="IMMUNOGLOBULIN FC RECEPTOR"/>
    <property type="match status" value="1"/>
</dbReference>
<evidence type="ECO:0000256" key="3">
    <source>
        <dbReference type="SAM" id="Phobius"/>
    </source>
</evidence>
<reference evidence="5" key="2">
    <citation type="submission" date="2025-09" db="UniProtKB">
        <authorList>
            <consortium name="Ensembl"/>
        </authorList>
    </citation>
    <scope>IDENTIFICATION</scope>
</reference>
<keyword evidence="1" id="KW-0732">Signal</keyword>
<dbReference type="AlphaFoldDB" id="A0A672PME6"/>
<reference evidence="5" key="1">
    <citation type="submission" date="2025-08" db="UniProtKB">
        <authorList>
            <consortium name="Ensembl"/>
        </authorList>
    </citation>
    <scope>IDENTIFICATION</scope>
</reference>
<dbReference type="Gene3D" id="2.60.40.10">
    <property type="entry name" value="Immunoglobulins"/>
    <property type="match status" value="2"/>
</dbReference>
<organism evidence="5 6">
    <name type="scientific">Sinocyclocheilus grahami</name>
    <name type="common">Dianchi golden-line fish</name>
    <name type="synonym">Barbus grahami</name>
    <dbReference type="NCBI Taxonomy" id="75366"/>
    <lineage>
        <taxon>Eukaryota</taxon>
        <taxon>Metazoa</taxon>
        <taxon>Chordata</taxon>
        <taxon>Craniata</taxon>
        <taxon>Vertebrata</taxon>
        <taxon>Euteleostomi</taxon>
        <taxon>Actinopterygii</taxon>
        <taxon>Neopterygii</taxon>
        <taxon>Teleostei</taxon>
        <taxon>Ostariophysi</taxon>
        <taxon>Cypriniformes</taxon>
        <taxon>Cyprinidae</taxon>
        <taxon>Cyprininae</taxon>
        <taxon>Sinocyclocheilus</taxon>
    </lineage>
</organism>
<keyword evidence="2" id="KW-1015">Disulfide bond</keyword>
<feature type="domain" description="Ig-like" evidence="4">
    <location>
        <begin position="184"/>
        <end position="260"/>
    </location>
</feature>
<dbReference type="InterPro" id="IPR036179">
    <property type="entry name" value="Ig-like_dom_sf"/>
</dbReference>
<dbReference type="GO" id="GO:0009897">
    <property type="term" value="C:external side of plasma membrane"/>
    <property type="evidence" value="ECO:0007669"/>
    <property type="project" value="TreeGrafter"/>
</dbReference>
<keyword evidence="3" id="KW-1133">Transmembrane helix</keyword>
<dbReference type="GO" id="GO:0006955">
    <property type="term" value="P:immune response"/>
    <property type="evidence" value="ECO:0007669"/>
    <property type="project" value="TreeGrafter"/>
</dbReference>
<dbReference type="InterPro" id="IPR003599">
    <property type="entry name" value="Ig_sub"/>
</dbReference>
<dbReference type="FunCoup" id="A0A672PME6">
    <property type="interactions" value="46"/>
</dbReference>
<dbReference type="SUPFAM" id="SSF48726">
    <property type="entry name" value="Immunoglobulin"/>
    <property type="match status" value="3"/>
</dbReference>
<dbReference type="PROSITE" id="PS50835">
    <property type="entry name" value="IG_LIKE"/>
    <property type="match status" value="3"/>
</dbReference>
<keyword evidence="6" id="KW-1185">Reference proteome</keyword>
<feature type="transmembrane region" description="Helical" evidence="3">
    <location>
        <begin position="370"/>
        <end position="391"/>
    </location>
</feature>
<dbReference type="GO" id="GO:0004888">
    <property type="term" value="F:transmembrane signaling receptor activity"/>
    <property type="evidence" value="ECO:0007669"/>
    <property type="project" value="TreeGrafter"/>
</dbReference>
<name>A0A672PME6_SINGR</name>
<dbReference type="Ensembl" id="ENSSGRT00000069268.1">
    <property type="protein sequence ID" value="ENSSGRP00000064965.1"/>
    <property type="gene ID" value="ENSSGRG00000033469.1"/>
</dbReference>
<dbReference type="GO" id="GO:0007166">
    <property type="term" value="P:cell surface receptor signaling pathway"/>
    <property type="evidence" value="ECO:0007669"/>
    <property type="project" value="TreeGrafter"/>
</dbReference>
<feature type="domain" description="Ig-like" evidence="4">
    <location>
        <begin position="273"/>
        <end position="341"/>
    </location>
</feature>
<dbReference type="Pfam" id="PF13895">
    <property type="entry name" value="Ig_2"/>
    <property type="match status" value="1"/>
</dbReference>
<keyword evidence="3" id="KW-0472">Membrane</keyword>
<dbReference type="InterPro" id="IPR007110">
    <property type="entry name" value="Ig-like_dom"/>
</dbReference>
<dbReference type="PANTHER" id="PTHR11481:SF64">
    <property type="entry name" value="FC RECEPTOR-LIKE PROTEIN 4"/>
    <property type="match status" value="1"/>
</dbReference>
<dbReference type="SMART" id="SM00409">
    <property type="entry name" value="IG"/>
    <property type="match status" value="2"/>
</dbReference>
<dbReference type="InterPro" id="IPR013783">
    <property type="entry name" value="Ig-like_fold"/>
</dbReference>
<evidence type="ECO:0000256" key="1">
    <source>
        <dbReference type="ARBA" id="ARBA00022729"/>
    </source>
</evidence>
<feature type="domain" description="Ig-like" evidence="4">
    <location>
        <begin position="32"/>
        <end position="89"/>
    </location>
</feature>
<proteinExistence type="predicted"/>
<protein>
    <recommendedName>
        <fullName evidence="4">Ig-like domain-containing protein</fullName>
    </recommendedName>
</protein>
<dbReference type="Proteomes" id="UP000472262">
    <property type="component" value="Unassembled WGS sequence"/>
</dbReference>
<dbReference type="InterPro" id="IPR050488">
    <property type="entry name" value="Ig_Fc_receptor"/>
</dbReference>
<sequence>HNNYFYVTVLFVLIRGNKGQKPTVPTGVCWRSLICNHKGGSNPTKWFFNKTPQQTHKDYSMLLIAVTPENNGKYECEQDRSKSDPYTLTVLELEPLARLSPSVGGAVMTKGDGRNLVLQADGDLKEWACFVLRGVSTFSLGLDVDEKMNRAVIFAELKEAERATFWCKRKKTDLRSNAVTLKMTELMVMLVPPAVPALQGEPVALMCVVWGGPKLEQAVFYKDKTKIKSSSEGTYTITNATQSDNGKYSCHATYRYSHISAEAAQKQGDSAAQELKVIAGPPAAVISASTNSLQCSCPHCPADCTSYHWYHTPFNDPFIRRKLTENDGFITVEDGGLYSCRRDCGKGFSCFSNNYSYTGAHALSVEFGRMWYILVAALILFVIIIVLIIVLKYRRCGRMDVQAPGRDADQDRMMSVHYEC</sequence>
<evidence type="ECO:0000313" key="5">
    <source>
        <dbReference type="Ensembl" id="ENSSGRP00000064965.1"/>
    </source>
</evidence>
<dbReference type="OMA" id="ISRTIFY"/>